<name>A0A5C7F2C6_9BACI</name>
<dbReference type="AlphaFoldDB" id="A0A5C7F2C6"/>
<organism evidence="1 2">
    <name type="scientific">Alkalicoccus halolimnae</name>
    <dbReference type="NCBI Taxonomy" id="1667239"/>
    <lineage>
        <taxon>Bacteria</taxon>
        <taxon>Bacillati</taxon>
        <taxon>Bacillota</taxon>
        <taxon>Bacilli</taxon>
        <taxon>Bacillales</taxon>
        <taxon>Bacillaceae</taxon>
        <taxon>Alkalicoccus</taxon>
    </lineage>
</organism>
<protein>
    <submittedName>
        <fullName evidence="1">Uncharacterized protein</fullName>
    </submittedName>
</protein>
<reference evidence="1 2" key="1">
    <citation type="submission" date="2024-01" db="EMBL/GenBank/DDBJ databases">
        <title>Complete Genome Sequence of Alkalicoccus halolimnae BZ-SZ-XJ29T, a Moderately Halophilic Bacterium Isolated from a Salt Lake.</title>
        <authorList>
            <person name="Zhao B."/>
        </authorList>
    </citation>
    <scope>NUCLEOTIDE SEQUENCE [LARGE SCALE GENOMIC DNA]</scope>
    <source>
        <strain evidence="1 2">BZ-SZ-XJ29</strain>
    </source>
</reference>
<evidence type="ECO:0000313" key="1">
    <source>
        <dbReference type="EMBL" id="WWD79462.1"/>
    </source>
</evidence>
<keyword evidence="2" id="KW-1185">Reference proteome</keyword>
<proteinExistence type="predicted"/>
<dbReference type="Proteomes" id="UP000321816">
    <property type="component" value="Chromosome"/>
</dbReference>
<evidence type="ECO:0000313" key="2">
    <source>
        <dbReference type="Proteomes" id="UP000321816"/>
    </source>
</evidence>
<dbReference type="EMBL" id="CP144914">
    <property type="protein sequence ID" value="WWD79462.1"/>
    <property type="molecule type" value="Genomic_DNA"/>
</dbReference>
<dbReference type="OrthoDB" id="9846304at2"/>
<accession>A0A5C7F2C6</accession>
<dbReference type="RefSeq" id="WP_147804320.1">
    <property type="nucleotide sequence ID" value="NZ_CP144914.1"/>
</dbReference>
<gene>
    <name evidence="1" type="ORF">FTX54_013825</name>
</gene>
<dbReference type="KEGG" id="ahal:FTX54_013825"/>
<sequence>MEAIHSFLKKSVFHKKLHYTFEELQKEEVVYLVALDDYPLSFPLYGTRRLLFGEEHEHYREQVFVKLIRLLEHSFVEGHRIVISGLKANRDAACLAAGFLLSLREASSIQEAALMLSELDPAIRPDWFTSEFWLETVMQ</sequence>